<dbReference type="GO" id="GO:0003676">
    <property type="term" value="F:nucleic acid binding"/>
    <property type="evidence" value="ECO:0007669"/>
    <property type="project" value="InterPro"/>
</dbReference>
<dbReference type="Gene3D" id="3.40.1350.10">
    <property type="match status" value="1"/>
</dbReference>
<name>A0A6J5Q9I7_9CAUD</name>
<dbReference type="EMBL" id="LR796297">
    <property type="protein sequence ID" value="CAB4135385.1"/>
    <property type="molecule type" value="Genomic_DNA"/>
</dbReference>
<dbReference type="EMBL" id="LR797233">
    <property type="protein sequence ID" value="CAB4194766.1"/>
    <property type="molecule type" value="Genomic_DNA"/>
</dbReference>
<proteinExistence type="predicted"/>
<evidence type="ECO:0000313" key="1">
    <source>
        <dbReference type="EMBL" id="CAB4135385.1"/>
    </source>
</evidence>
<evidence type="ECO:0000313" key="3">
    <source>
        <dbReference type="EMBL" id="CAB4194766.1"/>
    </source>
</evidence>
<evidence type="ECO:0008006" key="4">
    <source>
        <dbReference type="Google" id="ProtNLM"/>
    </source>
</evidence>
<accession>A0A6J5Q9I7</accession>
<organism evidence="2">
    <name type="scientific">uncultured Caudovirales phage</name>
    <dbReference type="NCBI Taxonomy" id="2100421"/>
    <lineage>
        <taxon>Viruses</taxon>
        <taxon>Duplodnaviria</taxon>
        <taxon>Heunggongvirae</taxon>
        <taxon>Uroviricota</taxon>
        <taxon>Caudoviricetes</taxon>
        <taxon>Peduoviridae</taxon>
        <taxon>Maltschvirus</taxon>
        <taxon>Maltschvirus maltsch</taxon>
    </lineage>
</organism>
<sequence>MTPISEAAFLQQIKALAYIHGWTFHHSTPSVTSKGRWITTGAPGFPDVVMAHRARGVIFAELKTDKGKTTAAQDEWLERLSPHVECYLWRPSDLTFITQRLSQC</sequence>
<gene>
    <name evidence="3" type="ORF">UFOVP1265_14</name>
    <name evidence="1" type="ORF">UFOVP290_19</name>
    <name evidence="2" type="ORF">UFOVP982_19</name>
</gene>
<reference evidence="2" key="1">
    <citation type="submission" date="2020-05" db="EMBL/GenBank/DDBJ databases">
        <authorList>
            <person name="Chiriac C."/>
            <person name="Salcher M."/>
            <person name="Ghai R."/>
            <person name="Kavagutti S V."/>
        </authorList>
    </citation>
    <scope>NUCLEOTIDE SEQUENCE</scope>
</reference>
<protein>
    <recommendedName>
        <fullName evidence="4">VRR-NUC domain containing protein</fullName>
    </recommendedName>
</protein>
<evidence type="ECO:0000313" key="2">
    <source>
        <dbReference type="EMBL" id="CAB4176254.1"/>
    </source>
</evidence>
<dbReference type="EMBL" id="LR796940">
    <property type="protein sequence ID" value="CAB4176254.1"/>
    <property type="molecule type" value="Genomic_DNA"/>
</dbReference>
<dbReference type="InterPro" id="IPR011856">
    <property type="entry name" value="tRNA_endonuc-like_dom_sf"/>
</dbReference>